<proteinExistence type="predicted"/>
<reference evidence="1" key="1">
    <citation type="submission" date="2014-11" db="EMBL/GenBank/DDBJ databases">
        <authorList>
            <person name="Amaro Gonzalez C."/>
        </authorList>
    </citation>
    <scope>NUCLEOTIDE SEQUENCE</scope>
</reference>
<accession>A0A0E9TB92</accession>
<evidence type="ECO:0000313" key="1">
    <source>
        <dbReference type="EMBL" id="JAH50964.1"/>
    </source>
</evidence>
<organism evidence="1">
    <name type="scientific">Anguilla anguilla</name>
    <name type="common">European freshwater eel</name>
    <name type="synonym">Muraena anguilla</name>
    <dbReference type="NCBI Taxonomy" id="7936"/>
    <lineage>
        <taxon>Eukaryota</taxon>
        <taxon>Metazoa</taxon>
        <taxon>Chordata</taxon>
        <taxon>Craniata</taxon>
        <taxon>Vertebrata</taxon>
        <taxon>Euteleostomi</taxon>
        <taxon>Actinopterygii</taxon>
        <taxon>Neopterygii</taxon>
        <taxon>Teleostei</taxon>
        <taxon>Anguilliformes</taxon>
        <taxon>Anguillidae</taxon>
        <taxon>Anguilla</taxon>
    </lineage>
</organism>
<reference evidence="1" key="2">
    <citation type="journal article" date="2015" name="Fish Shellfish Immunol.">
        <title>Early steps in the European eel (Anguilla anguilla)-Vibrio vulnificus interaction in the gills: Role of the RtxA13 toxin.</title>
        <authorList>
            <person name="Callol A."/>
            <person name="Pajuelo D."/>
            <person name="Ebbesson L."/>
            <person name="Teles M."/>
            <person name="MacKenzie S."/>
            <person name="Amaro C."/>
        </authorList>
    </citation>
    <scope>NUCLEOTIDE SEQUENCE</scope>
</reference>
<protein>
    <submittedName>
        <fullName evidence="1">Uncharacterized protein</fullName>
    </submittedName>
</protein>
<dbReference type="EMBL" id="GBXM01057613">
    <property type="protein sequence ID" value="JAH50964.1"/>
    <property type="molecule type" value="Transcribed_RNA"/>
</dbReference>
<sequence>MTSEGKLLQFPILLSLSAPNGL</sequence>
<dbReference type="AlphaFoldDB" id="A0A0E9TB92"/>
<name>A0A0E9TB92_ANGAN</name>